<dbReference type="InterPro" id="IPR055320">
    <property type="entry name" value="CEP72-like"/>
</dbReference>
<protein>
    <recommendedName>
        <fullName evidence="8">Centrosomal protein of 72 kDa</fullName>
    </recommendedName>
</protein>
<comment type="subcellular location">
    <subcellularLocation>
        <location evidence="1">Cytoplasm</location>
        <location evidence="1">Cytoskeleton</location>
        <location evidence="1">Microtubule organizing center</location>
        <location evidence="1">Centrosome</location>
    </subcellularLocation>
</comment>
<dbReference type="FunFam" id="3.80.10.10:FF:000489">
    <property type="entry name" value="Centrosomal protein of 72 kDa"/>
    <property type="match status" value="1"/>
</dbReference>
<dbReference type="PANTHER" id="PTHR23311:SF5">
    <property type="entry name" value="CENTROSOMAL PROTEIN OF 72 KDA"/>
    <property type="match status" value="1"/>
</dbReference>
<accession>A0A6F9D9M9</accession>
<feature type="compositionally biased region" description="Polar residues" evidence="9">
    <location>
        <begin position="427"/>
        <end position="442"/>
    </location>
</feature>
<evidence type="ECO:0000256" key="2">
    <source>
        <dbReference type="ARBA" id="ARBA00022490"/>
    </source>
</evidence>
<dbReference type="EMBL" id="LR783844">
    <property type="protein sequence ID" value="CAB3230028.1"/>
    <property type="molecule type" value="mRNA"/>
</dbReference>
<feature type="region of interest" description="Disordered" evidence="9">
    <location>
        <begin position="285"/>
        <end position="344"/>
    </location>
</feature>
<dbReference type="SUPFAM" id="SSF52058">
    <property type="entry name" value="L domain-like"/>
    <property type="match status" value="1"/>
</dbReference>
<name>A0A6F9D9M9_9ASCI</name>
<proteinExistence type="evidence at transcript level"/>
<evidence type="ECO:0000256" key="9">
    <source>
        <dbReference type="SAM" id="MobiDB-lite"/>
    </source>
</evidence>
<dbReference type="GO" id="GO:0034451">
    <property type="term" value="C:centriolar satellite"/>
    <property type="evidence" value="ECO:0007669"/>
    <property type="project" value="UniProtKB-ARBA"/>
</dbReference>
<dbReference type="Gene3D" id="3.80.10.10">
    <property type="entry name" value="Ribonuclease Inhibitor"/>
    <property type="match status" value="1"/>
</dbReference>
<evidence type="ECO:0000313" key="10">
    <source>
        <dbReference type="EMBL" id="CAB3230028.1"/>
    </source>
</evidence>
<organism evidence="10">
    <name type="scientific">Phallusia mammillata</name>
    <dbReference type="NCBI Taxonomy" id="59560"/>
    <lineage>
        <taxon>Eukaryota</taxon>
        <taxon>Metazoa</taxon>
        <taxon>Chordata</taxon>
        <taxon>Tunicata</taxon>
        <taxon>Ascidiacea</taxon>
        <taxon>Phlebobranchia</taxon>
        <taxon>Ascidiidae</taxon>
        <taxon>Phallusia</taxon>
    </lineage>
</organism>
<evidence type="ECO:0000256" key="7">
    <source>
        <dbReference type="ARBA" id="ARBA00061023"/>
    </source>
</evidence>
<evidence type="ECO:0000256" key="1">
    <source>
        <dbReference type="ARBA" id="ARBA00004300"/>
    </source>
</evidence>
<sequence>MAGNLEITEEWIKERIKLEHDSLDDVKSLALPGTYHEKITKLGFSLQNFTRLQQLDLSKNNLVTLKGLEHLSLLEHLNLYYNKIQDLKEIFRLRKNQNLRDIDLRLNPVTGNEPDYRLFIAHMLPLLRRLDDRPVRDSERKAAFLHFSATELPDMFDVDDGSISEAPFIMGREQSRQPRVNYVKSLVQKPTVMHDNDTISDVIDFVNQGLNKNSSGQNQMFLSNPPMQMHTQADLVKIVRKETEAEDRQRELEGDVGSPLKSADNSNDTLKFEDEDSAYTQYKSVANYTPHPGNTDPPPTVNQPAVLPPKMSQASSLLSDSSCEDFQSLPEGKKLSFGESTTSQEVSRRKNLTQIRFVEGLLNLVDRYWNGSKSLHYHQKFQSLVQKPLDQYETELSSAREVQIKVLQDKVSTQQHEIQSLHQQLHSATKQTQSAHSKQGELSNARAELDSMKSRLNLTSSDNKILRNKVAQLETDLKVAKQSSVDNSKDRLRVVEQENRQLTEQVVNLKTKMEQYEKLSKLTEMLQDSHRSLVTTNEHLLGELEDARRRHQCEIEQLKWSYDKLKSTKRISNGHGMLNGEL</sequence>
<dbReference type="InterPro" id="IPR001611">
    <property type="entry name" value="Leu-rich_rpt"/>
</dbReference>
<keyword evidence="4" id="KW-0677">Repeat</keyword>
<feature type="region of interest" description="Disordered" evidence="9">
    <location>
        <begin position="244"/>
        <end position="269"/>
    </location>
</feature>
<evidence type="ECO:0000256" key="6">
    <source>
        <dbReference type="ARBA" id="ARBA00023212"/>
    </source>
</evidence>
<comment type="similarity">
    <text evidence="7">Belongs to the CEP72 family.</text>
</comment>
<feature type="compositionally biased region" description="Basic and acidic residues" evidence="9">
    <location>
        <begin position="244"/>
        <end position="253"/>
    </location>
</feature>
<feature type="compositionally biased region" description="Low complexity" evidence="9">
    <location>
        <begin position="312"/>
        <end position="321"/>
    </location>
</feature>
<evidence type="ECO:0000256" key="4">
    <source>
        <dbReference type="ARBA" id="ARBA00022737"/>
    </source>
</evidence>
<keyword evidence="2" id="KW-0963">Cytoplasm</keyword>
<keyword evidence="3" id="KW-0433">Leucine-rich repeat</keyword>
<evidence type="ECO:0000256" key="5">
    <source>
        <dbReference type="ARBA" id="ARBA00023054"/>
    </source>
</evidence>
<dbReference type="InterPro" id="IPR032675">
    <property type="entry name" value="LRR_dom_sf"/>
</dbReference>
<keyword evidence="6" id="KW-0206">Cytoskeleton</keyword>
<dbReference type="AlphaFoldDB" id="A0A6F9D9M9"/>
<dbReference type="Pfam" id="PF14580">
    <property type="entry name" value="LRR_9"/>
    <property type="match status" value="1"/>
</dbReference>
<keyword evidence="5" id="KW-0175">Coiled coil</keyword>
<dbReference type="PANTHER" id="PTHR23311">
    <property type="entry name" value="HEAT SHOCK REGULATED 2"/>
    <property type="match status" value="1"/>
</dbReference>
<gene>
    <name evidence="10" type="primary">Cep72</name>
</gene>
<evidence type="ECO:0000256" key="8">
    <source>
        <dbReference type="ARBA" id="ARBA00070210"/>
    </source>
</evidence>
<evidence type="ECO:0000256" key="3">
    <source>
        <dbReference type="ARBA" id="ARBA00022614"/>
    </source>
</evidence>
<feature type="region of interest" description="Disordered" evidence="9">
    <location>
        <begin position="427"/>
        <end position="446"/>
    </location>
</feature>
<dbReference type="PROSITE" id="PS51450">
    <property type="entry name" value="LRR"/>
    <property type="match status" value="2"/>
</dbReference>
<reference evidence="10" key="1">
    <citation type="submission" date="2020-04" db="EMBL/GenBank/DDBJ databases">
        <authorList>
            <person name="Neveu A P."/>
        </authorList>
    </citation>
    <scope>NUCLEOTIDE SEQUENCE</scope>
    <source>
        <tissue evidence="10">Whole embryo</tissue>
    </source>
</reference>